<gene>
    <name evidence="3" type="ORF">K452DRAFT_237933</name>
</gene>
<keyword evidence="2" id="KW-0012">Acyltransferase</keyword>
<dbReference type="Pfam" id="PF00797">
    <property type="entry name" value="Acetyltransf_2"/>
    <property type="match status" value="1"/>
</dbReference>
<dbReference type="InterPro" id="IPR053710">
    <property type="entry name" value="Arylamine_NAT_domain_sf"/>
</dbReference>
<dbReference type="PRINTS" id="PR01543">
    <property type="entry name" value="ANATRNSFRASE"/>
</dbReference>
<dbReference type="RefSeq" id="XP_033391887.1">
    <property type="nucleotide sequence ID" value="XM_033537631.1"/>
</dbReference>
<dbReference type="InterPro" id="IPR038765">
    <property type="entry name" value="Papain-like_cys_pep_sf"/>
</dbReference>
<sequence length="311" mass="35499">MSSPHTYSRAQLERYFDRVQLPHARRVYNVSALDPVDQLAFLALLQTHNLCAVPFENLNLHYSQHHQISLDPDVLFHKQVDTPGRGGYCMENNGLLNIVLRSLGFNVYSAGARVNGGDSYNGWSHMINLVTIGDQKYMIDVGFGPNGATRPLPLRKDSPDDFTHIAPASVRLVWKNLAENTDPNQRLWVYQHRIDSHSEFQDMYCFTELEFLRHDYFLMNYFTSTHPKIWFTQKVICAKMIMGGPDEDAIIGVIILQDNVKMRSNGKTEVQEEFKSEADRVSALERRFGISLSRSECEGIRGMASEIRQAA</sequence>
<dbReference type="GO" id="GO:0016407">
    <property type="term" value="F:acetyltransferase activity"/>
    <property type="evidence" value="ECO:0007669"/>
    <property type="project" value="InterPro"/>
</dbReference>
<keyword evidence="2" id="KW-0808">Transferase</keyword>
<evidence type="ECO:0000313" key="3">
    <source>
        <dbReference type="EMBL" id="KAF2136169.1"/>
    </source>
</evidence>
<dbReference type="Gene3D" id="3.30.2140.20">
    <property type="match status" value="1"/>
</dbReference>
<reference evidence="3" key="1">
    <citation type="journal article" date="2020" name="Stud. Mycol.">
        <title>101 Dothideomycetes genomes: a test case for predicting lifestyles and emergence of pathogens.</title>
        <authorList>
            <person name="Haridas S."/>
            <person name="Albert R."/>
            <person name="Binder M."/>
            <person name="Bloem J."/>
            <person name="Labutti K."/>
            <person name="Salamov A."/>
            <person name="Andreopoulos B."/>
            <person name="Baker S."/>
            <person name="Barry K."/>
            <person name="Bills G."/>
            <person name="Bluhm B."/>
            <person name="Cannon C."/>
            <person name="Castanera R."/>
            <person name="Culley D."/>
            <person name="Daum C."/>
            <person name="Ezra D."/>
            <person name="Gonzalez J."/>
            <person name="Henrissat B."/>
            <person name="Kuo A."/>
            <person name="Liang C."/>
            <person name="Lipzen A."/>
            <person name="Lutzoni F."/>
            <person name="Magnuson J."/>
            <person name="Mondo S."/>
            <person name="Nolan M."/>
            <person name="Ohm R."/>
            <person name="Pangilinan J."/>
            <person name="Park H.-J."/>
            <person name="Ramirez L."/>
            <person name="Alfaro M."/>
            <person name="Sun H."/>
            <person name="Tritt A."/>
            <person name="Yoshinaga Y."/>
            <person name="Zwiers L.-H."/>
            <person name="Turgeon B."/>
            <person name="Goodwin S."/>
            <person name="Spatafora J."/>
            <person name="Crous P."/>
            <person name="Grigoriev I."/>
        </authorList>
    </citation>
    <scope>NUCLEOTIDE SEQUENCE</scope>
    <source>
        <strain evidence="3">CBS 121167</strain>
    </source>
</reference>
<evidence type="ECO:0000313" key="4">
    <source>
        <dbReference type="Proteomes" id="UP000799438"/>
    </source>
</evidence>
<keyword evidence="4" id="KW-1185">Reference proteome</keyword>
<dbReference type="GeneID" id="54295127"/>
<dbReference type="EMBL" id="ML995531">
    <property type="protein sequence ID" value="KAF2136169.1"/>
    <property type="molecule type" value="Genomic_DNA"/>
</dbReference>
<dbReference type="SUPFAM" id="SSF54001">
    <property type="entry name" value="Cysteine proteinases"/>
    <property type="match status" value="1"/>
</dbReference>
<organism evidence="3 4">
    <name type="scientific">Aplosporella prunicola CBS 121167</name>
    <dbReference type="NCBI Taxonomy" id="1176127"/>
    <lineage>
        <taxon>Eukaryota</taxon>
        <taxon>Fungi</taxon>
        <taxon>Dikarya</taxon>
        <taxon>Ascomycota</taxon>
        <taxon>Pezizomycotina</taxon>
        <taxon>Dothideomycetes</taxon>
        <taxon>Dothideomycetes incertae sedis</taxon>
        <taxon>Botryosphaeriales</taxon>
        <taxon>Aplosporellaceae</taxon>
        <taxon>Aplosporella</taxon>
    </lineage>
</organism>
<dbReference type="PANTHER" id="PTHR11786">
    <property type="entry name" value="N-HYDROXYARYLAMINE O-ACETYLTRANSFERASE"/>
    <property type="match status" value="1"/>
</dbReference>
<dbReference type="OrthoDB" id="10260017at2759"/>
<dbReference type="AlphaFoldDB" id="A0A6A6AW45"/>
<name>A0A6A6AW45_9PEZI</name>
<accession>A0A6A6AW45</accession>
<evidence type="ECO:0000256" key="1">
    <source>
        <dbReference type="ARBA" id="ARBA00006547"/>
    </source>
</evidence>
<dbReference type="PANTHER" id="PTHR11786:SF0">
    <property type="entry name" value="ARYLAMINE N-ACETYLTRANSFERASE 4-RELATED"/>
    <property type="match status" value="1"/>
</dbReference>
<dbReference type="InterPro" id="IPR001447">
    <property type="entry name" value="Arylamine_N-AcTrfase"/>
</dbReference>
<proteinExistence type="inferred from homology"/>
<evidence type="ECO:0000256" key="2">
    <source>
        <dbReference type="RuleBase" id="RU003452"/>
    </source>
</evidence>
<comment type="similarity">
    <text evidence="1 2">Belongs to the arylamine N-acetyltransferase family.</text>
</comment>
<dbReference type="Proteomes" id="UP000799438">
    <property type="component" value="Unassembled WGS sequence"/>
</dbReference>
<protein>
    <submittedName>
        <fullName evidence="3">Uncharacterized protein</fullName>
    </submittedName>
</protein>